<protein>
    <submittedName>
        <fullName evidence="1">S-(Hydroxymethyl)glutathione dehydrogenase</fullName>
        <ecNumber evidence="1">1.1.1.284</ecNumber>
    </submittedName>
</protein>
<evidence type="ECO:0000313" key="2">
    <source>
        <dbReference type="Proteomes" id="UP000251186"/>
    </source>
</evidence>
<keyword evidence="1" id="KW-0560">Oxidoreductase</keyword>
<reference evidence="1 2" key="1">
    <citation type="submission" date="2018-06" db="EMBL/GenBank/DDBJ databases">
        <authorList>
            <consortium name="Pathogen Informatics"/>
            <person name="Doyle S."/>
        </authorList>
    </citation>
    <scope>NUCLEOTIDE SEQUENCE [LARGE SCALE GENOMIC DNA]</scope>
    <source>
        <strain evidence="1 2">NCTC11166</strain>
    </source>
</reference>
<dbReference type="SUPFAM" id="SSF50129">
    <property type="entry name" value="GroES-like"/>
    <property type="match status" value="1"/>
</dbReference>
<name>A0A2X1D3J6_BREVE</name>
<accession>A0A2X1D3J6</accession>
<dbReference type="GO" id="GO:0051903">
    <property type="term" value="F:S-(hydroxymethyl)glutathione dehydrogenase [NAD(P)+] activity"/>
    <property type="evidence" value="ECO:0007669"/>
    <property type="project" value="UniProtKB-EC"/>
</dbReference>
<dbReference type="EMBL" id="UAQP01000005">
    <property type="protein sequence ID" value="SPU53356.1"/>
    <property type="molecule type" value="Genomic_DNA"/>
</dbReference>
<dbReference type="Proteomes" id="UP000251186">
    <property type="component" value="Unassembled WGS sequence"/>
</dbReference>
<dbReference type="EC" id="1.1.1.284" evidence="1"/>
<dbReference type="InterPro" id="IPR011032">
    <property type="entry name" value="GroES-like_sf"/>
</dbReference>
<evidence type="ECO:0000313" key="1">
    <source>
        <dbReference type="EMBL" id="SPU53356.1"/>
    </source>
</evidence>
<dbReference type="Gene3D" id="3.90.180.10">
    <property type="entry name" value="Medium-chain alcohol dehydrogenases, catalytic domain"/>
    <property type="match status" value="1"/>
</dbReference>
<sequence length="44" mass="4976">MVEDAMRGDIDLAPFVTHTMGLEEINEGFALMHEGKSIRTVIHY</sequence>
<dbReference type="AlphaFoldDB" id="A0A2X1D3J6"/>
<gene>
    <name evidence="1" type="primary">frmA</name>
    <name evidence="1" type="ORF">NCTC11166_01441</name>
</gene>
<proteinExistence type="predicted"/>
<organism evidence="1 2">
    <name type="scientific">Brevundimonas vesicularis</name>
    <name type="common">Pseudomonas vesicularis</name>
    <dbReference type="NCBI Taxonomy" id="41276"/>
    <lineage>
        <taxon>Bacteria</taxon>
        <taxon>Pseudomonadati</taxon>
        <taxon>Pseudomonadota</taxon>
        <taxon>Alphaproteobacteria</taxon>
        <taxon>Caulobacterales</taxon>
        <taxon>Caulobacteraceae</taxon>
        <taxon>Brevundimonas</taxon>
    </lineage>
</organism>